<accession>A0ABN2N329</accession>
<dbReference type="EMBL" id="BAAAQK010000007">
    <property type="protein sequence ID" value="GAA1848745.1"/>
    <property type="molecule type" value="Genomic_DNA"/>
</dbReference>
<keyword evidence="1 2" id="KW-0238">DNA-binding</keyword>
<evidence type="ECO:0000259" key="3">
    <source>
        <dbReference type="PROSITE" id="PS50977"/>
    </source>
</evidence>
<dbReference type="Proteomes" id="UP001500449">
    <property type="component" value="Unassembled WGS sequence"/>
</dbReference>
<dbReference type="PANTHER" id="PTHR30055">
    <property type="entry name" value="HTH-TYPE TRANSCRIPTIONAL REGULATOR RUTR"/>
    <property type="match status" value="1"/>
</dbReference>
<keyword evidence="5" id="KW-1185">Reference proteome</keyword>
<comment type="caution">
    <text evidence="4">The sequence shown here is derived from an EMBL/GenBank/DDBJ whole genome shotgun (WGS) entry which is preliminary data.</text>
</comment>
<dbReference type="SUPFAM" id="SSF46689">
    <property type="entry name" value="Homeodomain-like"/>
    <property type="match status" value="1"/>
</dbReference>
<dbReference type="PROSITE" id="PS50977">
    <property type="entry name" value="HTH_TETR_2"/>
    <property type="match status" value="1"/>
</dbReference>
<evidence type="ECO:0000313" key="4">
    <source>
        <dbReference type="EMBL" id="GAA1848745.1"/>
    </source>
</evidence>
<dbReference type="PRINTS" id="PR00455">
    <property type="entry name" value="HTHTETR"/>
</dbReference>
<feature type="DNA-binding region" description="H-T-H motif" evidence="2">
    <location>
        <begin position="27"/>
        <end position="46"/>
    </location>
</feature>
<dbReference type="InterPro" id="IPR009057">
    <property type="entry name" value="Homeodomain-like_sf"/>
</dbReference>
<evidence type="ECO:0000313" key="5">
    <source>
        <dbReference type="Proteomes" id="UP001500449"/>
    </source>
</evidence>
<feature type="domain" description="HTH tetR-type" evidence="3">
    <location>
        <begin position="4"/>
        <end position="64"/>
    </location>
</feature>
<reference evidence="4 5" key="1">
    <citation type="journal article" date="2019" name="Int. J. Syst. Evol. Microbiol.">
        <title>The Global Catalogue of Microorganisms (GCM) 10K type strain sequencing project: providing services to taxonomists for standard genome sequencing and annotation.</title>
        <authorList>
            <consortium name="The Broad Institute Genomics Platform"/>
            <consortium name="The Broad Institute Genome Sequencing Center for Infectious Disease"/>
            <person name="Wu L."/>
            <person name="Ma J."/>
        </authorList>
    </citation>
    <scope>NUCLEOTIDE SEQUENCE [LARGE SCALE GENOMIC DNA]</scope>
    <source>
        <strain evidence="4 5">JCM 16009</strain>
    </source>
</reference>
<evidence type="ECO:0000256" key="2">
    <source>
        <dbReference type="PROSITE-ProRule" id="PRU00335"/>
    </source>
</evidence>
<dbReference type="InterPro" id="IPR050109">
    <property type="entry name" value="HTH-type_TetR-like_transc_reg"/>
</dbReference>
<proteinExistence type="predicted"/>
<dbReference type="Pfam" id="PF00440">
    <property type="entry name" value="TetR_N"/>
    <property type="match status" value="1"/>
</dbReference>
<dbReference type="InterPro" id="IPR001647">
    <property type="entry name" value="HTH_TetR"/>
</dbReference>
<protein>
    <submittedName>
        <fullName evidence="4">TetR family transcriptional regulator</fullName>
    </submittedName>
</protein>
<dbReference type="PANTHER" id="PTHR30055:SF146">
    <property type="entry name" value="HTH-TYPE TRANSCRIPTIONAL DUAL REGULATOR CECR"/>
    <property type="match status" value="1"/>
</dbReference>
<evidence type="ECO:0000256" key="1">
    <source>
        <dbReference type="ARBA" id="ARBA00023125"/>
    </source>
</evidence>
<dbReference type="Gene3D" id="1.10.357.10">
    <property type="entry name" value="Tetracycline Repressor, domain 2"/>
    <property type="match status" value="1"/>
</dbReference>
<organism evidence="4 5">
    <name type="scientific">Pseudonocardia ailaonensis</name>
    <dbReference type="NCBI Taxonomy" id="367279"/>
    <lineage>
        <taxon>Bacteria</taxon>
        <taxon>Bacillati</taxon>
        <taxon>Actinomycetota</taxon>
        <taxon>Actinomycetes</taxon>
        <taxon>Pseudonocardiales</taxon>
        <taxon>Pseudonocardiaceae</taxon>
        <taxon>Pseudonocardia</taxon>
    </lineage>
</organism>
<sequence length="192" mass="20736">MPVEERRELVLDAAVAAFAEGGYAGTTTDQVARRAGVSQPYVVRMFGTKQALFLAAHARVMGRITDEFAAAAVPGAGEENLRRIGGAYARLISDRDVLRVMQHGFTLGADPELGPAMRESLLGIVRQIRELSGADIERTRDFLAQGMLINTLVALQLAEYSADDPEAEALCTLVLEPKGLLGNRLLGQVDER</sequence>
<name>A0ABN2N329_9PSEU</name>
<gene>
    <name evidence="4" type="ORF">GCM10009836_30620</name>
</gene>